<evidence type="ECO:0000256" key="1">
    <source>
        <dbReference type="SAM" id="Phobius"/>
    </source>
</evidence>
<comment type="caution">
    <text evidence="2">The sequence shown here is derived from an EMBL/GenBank/DDBJ whole genome shotgun (WGS) entry which is preliminary data.</text>
</comment>
<feature type="transmembrane region" description="Helical" evidence="1">
    <location>
        <begin position="12"/>
        <end position="32"/>
    </location>
</feature>
<name>A0A841DST2_9ACTN</name>
<protein>
    <recommendedName>
        <fullName evidence="4">PH domain-containing protein</fullName>
    </recommendedName>
</protein>
<sequence length="159" mass="17345">MGAFRLRSSGRAVAGVLGAVLVLVGVFGFSFTSPNPEMPVVIGAVFVGPALGLLGWAIWLLVPRVRVVVDRDGIARRRRRVSWAEISEIRMDYSISRGVTYTRVQLELVAPDGQPAPPLVLPFLLTPGAEHVQPALEVLLAEYHQTARGVPGRIQRWTN</sequence>
<evidence type="ECO:0008006" key="4">
    <source>
        <dbReference type="Google" id="ProtNLM"/>
    </source>
</evidence>
<dbReference type="RefSeq" id="WP_184838295.1">
    <property type="nucleotide sequence ID" value="NZ_BAAAVN010000024.1"/>
</dbReference>
<evidence type="ECO:0000313" key="2">
    <source>
        <dbReference type="EMBL" id="MBB5981642.1"/>
    </source>
</evidence>
<keyword evidence="3" id="KW-1185">Reference proteome</keyword>
<reference evidence="2 3" key="1">
    <citation type="submission" date="2020-08" db="EMBL/GenBank/DDBJ databases">
        <title>Sequencing the genomes of 1000 actinobacteria strains.</title>
        <authorList>
            <person name="Klenk H.-P."/>
        </authorList>
    </citation>
    <scope>NUCLEOTIDE SEQUENCE [LARGE SCALE GENOMIC DNA]</scope>
    <source>
        <strain evidence="2 3">DSM 17294</strain>
    </source>
</reference>
<dbReference type="Proteomes" id="UP000558997">
    <property type="component" value="Unassembled WGS sequence"/>
</dbReference>
<keyword evidence="1" id="KW-0812">Transmembrane</keyword>
<organism evidence="2 3">
    <name type="scientific">Kribbella solani</name>
    <dbReference type="NCBI Taxonomy" id="236067"/>
    <lineage>
        <taxon>Bacteria</taxon>
        <taxon>Bacillati</taxon>
        <taxon>Actinomycetota</taxon>
        <taxon>Actinomycetes</taxon>
        <taxon>Propionibacteriales</taxon>
        <taxon>Kribbellaceae</taxon>
        <taxon>Kribbella</taxon>
    </lineage>
</organism>
<evidence type="ECO:0000313" key="3">
    <source>
        <dbReference type="Proteomes" id="UP000558997"/>
    </source>
</evidence>
<gene>
    <name evidence="2" type="ORF">HDA44_004983</name>
</gene>
<feature type="transmembrane region" description="Helical" evidence="1">
    <location>
        <begin position="38"/>
        <end position="62"/>
    </location>
</feature>
<dbReference type="AlphaFoldDB" id="A0A841DST2"/>
<dbReference type="EMBL" id="JACHNF010000001">
    <property type="protein sequence ID" value="MBB5981642.1"/>
    <property type="molecule type" value="Genomic_DNA"/>
</dbReference>
<proteinExistence type="predicted"/>
<accession>A0A841DST2</accession>
<keyword evidence="1" id="KW-0472">Membrane</keyword>
<keyword evidence="1" id="KW-1133">Transmembrane helix</keyword>